<gene>
    <name evidence="1" type="ORF">IAB03_04005</name>
</gene>
<reference evidence="1" key="1">
    <citation type="submission" date="2020-10" db="EMBL/GenBank/DDBJ databases">
        <authorList>
            <person name="Gilroy R."/>
        </authorList>
    </citation>
    <scope>NUCLEOTIDE SEQUENCE</scope>
    <source>
        <strain evidence="1">CHK158-818</strain>
    </source>
</reference>
<dbReference type="GO" id="GO:0016787">
    <property type="term" value="F:hydrolase activity"/>
    <property type="evidence" value="ECO:0007669"/>
    <property type="project" value="UniProtKB-KW"/>
</dbReference>
<dbReference type="PROSITE" id="PS51257">
    <property type="entry name" value="PROKAR_LIPOPROTEIN"/>
    <property type="match status" value="1"/>
</dbReference>
<dbReference type="Proteomes" id="UP000824112">
    <property type="component" value="Unassembled WGS sequence"/>
</dbReference>
<keyword evidence="1" id="KW-0378">Hydrolase</keyword>
<evidence type="ECO:0000313" key="1">
    <source>
        <dbReference type="EMBL" id="HIU54958.1"/>
    </source>
</evidence>
<protein>
    <submittedName>
        <fullName evidence="1">Glycoside hydrolase family 92 protein</fullName>
    </submittedName>
</protein>
<reference evidence="1" key="2">
    <citation type="journal article" date="2021" name="PeerJ">
        <title>Extensive microbial diversity within the chicken gut microbiome revealed by metagenomics and culture.</title>
        <authorList>
            <person name="Gilroy R."/>
            <person name="Ravi A."/>
            <person name="Getino M."/>
            <person name="Pursley I."/>
            <person name="Horton D.L."/>
            <person name="Alikhan N.F."/>
            <person name="Baker D."/>
            <person name="Gharbi K."/>
            <person name="Hall N."/>
            <person name="Watson M."/>
            <person name="Adriaenssens E.M."/>
            <person name="Foster-Nyarko E."/>
            <person name="Jarju S."/>
            <person name="Secka A."/>
            <person name="Antonio M."/>
            <person name="Oren A."/>
            <person name="Chaudhuri R.R."/>
            <person name="La Ragione R."/>
            <person name="Hildebrand F."/>
            <person name="Pallen M.J."/>
        </authorList>
    </citation>
    <scope>NUCLEOTIDE SEQUENCE</scope>
    <source>
        <strain evidence="1">CHK158-818</strain>
    </source>
</reference>
<evidence type="ECO:0000313" key="2">
    <source>
        <dbReference type="Proteomes" id="UP000824112"/>
    </source>
</evidence>
<organism evidence="1 2">
    <name type="scientific">Candidatus Gallibacteroides avistercoris</name>
    <dbReference type="NCBI Taxonomy" id="2840833"/>
    <lineage>
        <taxon>Bacteria</taxon>
        <taxon>Pseudomonadati</taxon>
        <taxon>Bacteroidota</taxon>
        <taxon>Bacteroidia</taxon>
        <taxon>Bacteroidales</taxon>
        <taxon>Bacteroidaceae</taxon>
        <taxon>Bacteroidaceae incertae sedis</taxon>
        <taxon>Candidatus Gallibacteroides</taxon>
    </lineage>
</organism>
<dbReference type="EMBL" id="DVNA01000095">
    <property type="protein sequence ID" value="HIU54958.1"/>
    <property type="molecule type" value="Genomic_DNA"/>
</dbReference>
<comment type="caution">
    <text evidence="1">The sequence shown here is derived from an EMBL/GenBank/DDBJ whole genome shotgun (WGS) entry which is preliminary data.</text>
</comment>
<name>A0A9D1M6T3_9BACT</name>
<accession>A0A9D1M6T3</accession>
<sequence length="95" mass="10852">MKIKNWMTTLAAISILTACQEPKSPVDYVNPYMGNMSHMLVPTYPTVHLPNSMLRIRPERDNHTSDYMYGLQLLMPSHRSGSLFRLSPVQKSEGE</sequence>
<dbReference type="AlphaFoldDB" id="A0A9D1M6T3"/>
<proteinExistence type="predicted"/>
<feature type="non-terminal residue" evidence="1">
    <location>
        <position position="95"/>
    </location>
</feature>